<comment type="subcellular location">
    <subcellularLocation>
        <location evidence="2">Nucleus</location>
    </subcellularLocation>
</comment>
<keyword evidence="9 16" id="KW-0460">Magnesium</keyword>
<evidence type="ECO:0000256" key="3">
    <source>
        <dbReference type="ARBA" id="ARBA00012411"/>
    </source>
</evidence>
<comment type="activity regulation">
    <text evidence="16">Activated by threonine and tyrosine phosphorylation.</text>
</comment>
<dbReference type="SMART" id="SM00220">
    <property type="entry name" value="S_TKc"/>
    <property type="match status" value="1"/>
</dbReference>
<feature type="region of interest" description="Disordered" evidence="17">
    <location>
        <begin position="360"/>
        <end position="432"/>
    </location>
</feature>
<dbReference type="InterPro" id="IPR000719">
    <property type="entry name" value="Prot_kinase_dom"/>
</dbReference>
<evidence type="ECO:0000256" key="4">
    <source>
        <dbReference type="ARBA" id="ARBA00022527"/>
    </source>
</evidence>
<feature type="compositionally biased region" description="Basic and acidic residues" evidence="17">
    <location>
        <begin position="423"/>
        <end position="432"/>
    </location>
</feature>
<evidence type="ECO:0000256" key="12">
    <source>
        <dbReference type="ARBA" id="ARBA00048130"/>
    </source>
</evidence>
<dbReference type="CDD" id="cd07857">
    <property type="entry name" value="STKc_MPK1"/>
    <property type="match status" value="1"/>
</dbReference>
<dbReference type="RefSeq" id="XP_025379358.1">
    <property type="nucleotide sequence ID" value="XM_025521286.1"/>
</dbReference>
<dbReference type="EC" id="2.7.11.24" evidence="3 16"/>
<dbReference type="PANTHER" id="PTHR24055">
    <property type="entry name" value="MITOGEN-ACTIVATED PROTEIN KINASE"/>
    <property type="match status" value="1"/>
</dbReference>
<evidence type="ECO:0000256" key="16">
    <source>
        <dbReference type="RuleBase" id="RU361165"/>
    </source>
</evidence>
<dbReference type="GO" id="GO:0004707">
    <property type="term" value="F:MAP kinase activity"/>
    <property type="evidence" value="ECO:0007669"/>
    <property type="project" value="UniProtKB-EC"/>
</dbReference>
<feature type="domain" description="Protein kinase" evidence="18">
    <location>
        <begin position="22"/>
        <end position="315"/>
    </location>
</feature>
<dbReference type="Pfam" id="PF00069">
    <property type="entry name" value="Pkinase"/>
    <property type="match status" value="1"/>
</dbReference>
<keyword evidence="6 14" id="KW-0547">Nucleotide-binding</keyword>
<evidence type="ECO:0000313" key="19">
    <source>
        <dbReference type="EMBL" id="PWN92160.1"/>
    </source>
</evidence>
<evidence type="ECO:0000256" key="2">
    <source>
        <dbReference type="ARBA" id="ARBA00004123"/>
    </source>
</evidence>
<sequence>MSAPSRTPYNVLSQTFLVDSSYEVTKELGSGAYGSVAAALHKASGESVAIKKITNVFSKKILAKRALREIKLLRHFRGHKNITCLYDMDIIDPVAFNEVYLYEELMEADLHAIIRSGQPLSDAHFQSFIYQTLCGLRYIHSASVLHRDLKPGNLLVNADCELKICDFGLARGFETDQPGGQAGGFMTEYVATRWYRAPEIMLSFQNYTTAIDIWSVGCILAELLGGKPIFRGRDYVDQLNQILHYLGTPSEETLRRVGSPRAQDYIRSLPYKPRIPFKQLYPAANPMALDLLEKMLSFDPSRRITCDEALQHPYLSVWHDPADEPTCERKFDFGFEEVEDVEGMKKLILEEVASFREEVRGRTRVQQPKRQESLPIPTRDEIKGDVSGNVMGASSGLVHGGTATETASGMLSDAQMMEDPSEAFEREIQGQR</sequence>
<evidence type="ECO:0000256" key="5">
    <source>
        <dbReference type="ARBA" id="ARBA00022679"/>
    </source>
</evidence>
<dbReference type="Gene3D" id="1.10.510.10">
    <property type="entry name" value="Transferase(Phosphotransferase) domain 1"/>
    <property type="match status" value="1"/>
</dbReference>
<dbReference type="AlphaFoldDB" id="A0A316YRH7"/>
<dbReference type="Gene3D" id="3.30.200.20">
    <property type="entry name" value="Phosphorylase Kinase, domain 1"/>
    <property type="match status" value="1"/>
</dbReference>
<dbReference type="STRING" id="215250.A0A316YRH7"/>
<evidence type="ECO:0000313" key="20">
    <source>
        <dbReference type="Proteomes" id="UP000245768"/>
    </source>
</evidence>
<comment type="catalytic activity">
    <reaction evidence="12">
        <text>L-seryl-[protein] + ATP = O-phospho-L-seryl-[protein] + ADP + H(+)</text>
        <dbReference type="Rhea" id="RHEA:17989"/>
        <dbReference type="Rhea" id="RHEA-COMP:9863"/>
        <dbReference type="Rhea" id="RHEA-COMP:11604"/>
        <dbReference type="ChEBI" id="CHEBI:15378"/>
        <dbReference type="ChEBI" id="CHEBI:29999"/>
        <dbReference type="ChEBI" id="CHEBI:30616"/>
        <dbReference type="ChEBI" id="CHEBI:83421"/>
        <dbReference type="ChEBI" id="CHEBI:456216"/>
        <dbReference type="EC" id="2.7.11.24"/>
    </reaction>
    <physiologicalReaction direction="left-to-right" evidence="12">
        <dbReference type="Rhea" id="RHEA:17990"/>
    </physiologicalReaction>
</comment>
<dbReference type="PROSITE" id="PS01351">
    <property type="entry name" value="MAPK"/>
    <property type="match status" value="1"/>
</dbReference>
<dbReference type="InterPro" id="IPR008352">
    <property type="entry name" value="MAPK_HOG-like"/>
</dbReference>
<dbReference type="SUPFAM" id="SSF56112">
    <property type="entry name" value="Protein kinase-like (PK-like)"/>
    <property type="match status" value="1"/>
</dbReference>
<dbReference type="InParanoid" id="A0A316YRH7"/>
<comment type="catalytic activity">
    <reaction evidence="11">
        <text>L-threonyl-[protein] + ATP = O-phospho-L-threonyl-[protein] + ADP + H(+)</text>
        <dbReference type="Rhea" id="RHEA:46608"/>
        <dbReference type="Rhea" id="RHEA-COMP:11060"/>
        <dbReference type="Rhea" id="RHEA-COMP:11605"/>
        <dbReference type="ChEBI" id="CHEBI:15378"/>
        <dbReference type="ChEBI" id="CHEBI:30013"/>
        <dbReference type="ChEBI" id="CHEBI:30616"/>
        <dbReference type="ChEBI" id="CHEBI:61977"/>
        <dbReference type="ChEBI" id="CHEBI:456216"/>
        <dbReference type="EC" id="2.7.11.24"/>
    </reaction>
    <physiologicalReaction direction="left-to-right" evidence="11">
        <dbReference type="Rhea" id="RHEA:46609"/>
    </physiologicalReaction>
</comment>
<dbReference type="FunCoup" id="A0A316YRH7">
    <property type="interactions" value="264"/>
</dbReference>
<evidence type="ECO:0000256" key="7">
    <source>
        <dbReference type="ARBA" id="ARBA00022777"/>
    </source>
</evidence>
<accession>A0A316YRH7</accession>
<reference evidence="19 20" key="1">
    <citation type="journal article" date="2018" name="Mol. Biol. Evol.">
        <title>Broad Genomic Sampling Reveals a Smut Pathogenic Ancestry of the Fungal Clade Ustilaginomycotina.</title>
        <authorList>
            <person name="Kijpornyongpan T."/>
            <person name="Mondo S.J."/>
            <person name="Barry K."/>
            <person name="Sandor L."/>
            <person name="Lee J."/>
            <person name="Lipzen A."/>
            <person name="Pangilinan J."/>
            <person name="LaButti K."/>
            <person name="Hainaut M."/>
            <person name="Henrissat B."/>
            <person name="Grigoriev I.V."/>
            <person name="Spatafora J.W."/>
            <person name="Aime M.C."/>
        </authorList>
    </citation>
    <scope>NUCLEOTIDE SEQUENCE [LARGE SCALE GENOMIC DNA]</scope>
    <source>
        <strain evidence="19 20">MCA 4198</strain>
    </source>
</reference>
<evidence type="ECO:0000259" key="18">
    <source>
        <dbReference type="PROSITE" id="PS50011"/>
    </source>
</evidence>
<keyword evidence="8 14" id="KW-0067">ATP-binding</keyword>
<dbReference type="GO" id="GO:0005524">
    <property type="term" value="F:ATP binding"/>
    <property type="evidence" value="ECO:0007669"/>
    <property type="project" value="UniProtKB-UniRule"/>
</dbReference>
<dbReference type="PROSITE" id="PS00107">
    <property type="entry name" value="PROTEIN_KINASE_ATP"/>
    <property type="match status" value="1"/>
</dbReference>
<evidence type="ECO:0000256" key="11">
    <source>
        <dbReference type="ARBA" id="ARBA00047919"/>
    </source>
</evidence>
<evidence type="ECO:0000256" key="8">
    <source>
        <dbReference type="ARBA" id="ARBA00022840"/>
    </source>
</evidence>
<feature type="binding site" evidence="14">
    <location>
        <position position="52"/>
    </location>
    <ligand>
        <name>ATP</name>
        <dbReference type="ChEBI" id="CHEBI:30616"/>
    </ligand>
</feature>
<dbReference type="FunFam" id="1.10.510.10:FF:000013">
    <property type="entry name" value="Mitogen-activated protein kinase"/>
    <property type="match status" value="1"/>
</dbReference>
<evidence type="ECO:0000256" key="13">
    <source>
        <dbReference type="ARBA" id="ARBA00061056"/>
    </source>
</evidence>
<dbReference type="EMBL" id="KZ819635">
    <property type="protein sequence ID" value="PWN92160.1"/>
    <property type="molecule type" value="Genomic_DNA"/>
</dbReference>
<dbReference type="PRINTS" id="PR01773">
    <property type="entry name" value="P38MAPKINASE"/>
</dbReference>
<evidence type="ECO:0000256" key="10">
    <source>
        <dbReference type="ARBA" id="ARBA00023242"/>
    </source>
</evidence>
<evidence type="ECO:0000256" key="6">
    <source>
        <dbReference type="ARBA" id="ARBA00022741"/>
    </source>
</evidence>
<dbReference type="GO" id="GO:0005634">
    <property type="term" value="C:nucleus"/>
    <property type="evidence" value="ECO:0007669"/>
    <property type="project" value="UniProtKB-SubCell"/>
</dbReference>
<dbReference type="InterPro" id="IPR011009">
    <property type="entry name" value="Kinase-like_dom_sf"/>
</dbReference>
<proteinExistence type="inferred from homology"/>
<dbReference type="Proteomes" id="UP000245768">
    <property type="component" value="Unassembled WGS sequence"/>
</dbReference>
<dbReference type="GeneID" id="37043202"/>
<dbReference type="InterPro" id="IPR008271">
    <property type="entry name" value="Ser/Thr_kinase_AS"/>
</dbReference>
<keyword evidence="20" id="KW-1185">Reference proteome</keyword>
<dbReference type="InterPro" id="IPR017441">
    <property type="entry name" value="Protein_kinase_ATP_BS"/>
</dbReference>
<comment type="similarity">
    <text evidence="13 16">Belongs to the protein kinase superfamily. Ser/Thr protein kinase family. MAP kinase subfamily.</text>
</comment>
<comment type="cofactor">
    <cofactor evidence="1 16">
        <name>Mg(2+)</name>
        <dbReference type="ChEBI" id="CHEBI:18420"/>
    </cofactor>
</comment>
<protein>
    <recommendedName>
        <fullName evidence="3 16">Mitogen-activated protein kinase</fullName>
        <ecNumber evidence="3 16">2.7.11.24</ecNumber>
    </recommendedName>
</protein>
<dbReference type="PROSITE" id="PS50011">
    <property type="entry name" value="PROTEIN_KINASE_DOM"/>
    <property type="match status" value="1"/>
</dbReference>
<keyword evidence="4 15" id="KW-0723">Serine/threonine-protein kinase</keyword>
<evidence type="ECO:0000256" key="9">
    <source>
        <dbReference type="ARBA" id="ARBA00022842"/>
    </source>
</evidence>
<dbReference type="InterPro" id="IPR003527">
    <property type="entry name" value="MAP_kinase_CS"/>
</dbReference>
<dbReference type="GO" id="GO:0106310">
    <property type="term" value="F:protein serine kinase activity"/>
    <property type="evidence" value="ECO:0007669"/>
    <property type="project" value="RHEA"/>
</dbReference>
<dbReference type="FunFam" id="3.30.200.20:FF:000157">
    <property type="entry name" value="Mitogen-activated protein kinase"/>
    <property type="match status" value="1"/>
</dbReference>
<name>A0A316YRH7_9BASI</name>
<dbReference type="PROSITE" id="PS00108">
    <property type="entry name" value="PROTEIN_KINASE_ST"/>
    <property type="match status" value="1"/>
</dbReference>
<dbReference type="OrthoDB" id="192887at2759"/>
<keyword evidence="5 16" id="KW-0808">Transferase</keyword>
<evidence type="ECO:0000256" key="15">
    <source>
        <dbReference type="RuleBase" id="RU000304"/>
    </source>
</evidence>
<dbReference type="InterPro" id="IPR050117">
    <property type="entry name" value="MAPK"/>
</dbReference>
<gene>
    <name evidence="19" type="ORF">FA10DRAFT_265961</name>
</gene>
<evidence type="ECO:0000256" key="1">
    <source>
        <dbReference type="ARBA" id="ARBA00001946"/>
    </source>
</evidence>
<keyword evidence="10" id="KW-0539">Nucleus</keyword>
<evidence type="ECO:0000256" key="14">
    <source>
        <dbReference type="PROSITE-ProRule" id="PRU10141"/>
    </source>
</evidence>
<organism evidence="19 20">
    <name type="scientific">Acaromyces ingoldii</name>
    <dbReference type="NCBI Taxonomy" id="215250"/>
    <lineage>
        <taxon>Eukaryota</taxon>
        <taxon>Fungi</taxon>
        <taxon>Dikarya</taxon>
        <taxon>Basidiomycota</taxon>
        <taxon>Ustilaginomycotina</taxon>
        <taxon>Exobasidiomycetes</taxon>
        <taxon>Exobasidiales</taxon>
        <taxon>Cryptobasidiaceae</taxon>
        <taxon>Acaromyces</taxon>
    </lineage>
</organism>
<keyword evidence="7 16" id="KW-0418">Kinase</keyword>
<evidence type="ECO:0000256" key="17">
    <source>
        <dbReference type="SAM" id="MobiDB-lite"/>
    </source>
</evidence>